<keyword evidence="9" id="KW-1185">Reference proteome</keyword>
<evidence type="ECO:0000256" key="1">
    <source>
        <dbReference type="ARBA" id="ARBA00009865"/>
    </source>
</evidence>
<feature type="site" description="Important for catalytic activity, responsible for pKa modulation of the active site Glu and correct orientation of both the proton donor and substrate" evidence="4">
    <location>
        <position position="158"/>
    </location>
</feature>
<proteinExistence type="inferred from homology"/>
<dbReference type="GO" id="GO:0005975">
    <property type="term" value="P:carbohydrate metabolic process"/>
    <property type="evidence" value="ECO:0007669"/>
    <property type="project" value="InterPro"/>
</dbReference>
<dbReference type="InterPro" id="IPR013320">
    <property type="entry name" value="ConA-like_dom_sf"/>
</dbReference>
<dbReference type="Gene3D" id="2.60.120.200">
    <property type="match status" value="1"/>
</dbReference>
<dbReference type="InterPro" id="IPR006710">
    <property type="entry name" value="Glyco_hydro_43"/>
</dbReference>
<organism evidence="8 9">
    <name type="scientific">Corynespora cassiicola Philippines</name>
    <dbReference type="NCBI Taxonomy" id="1448308"/>
    <lineage>
        <taxon>Eukaryota</taxon>
        <taxon>Fungi</taxon>
        <taxon>Dikarya</taxon>
        <taxon>Ascomycota</taxon>
        <taxon>Pezizomycotina</taxon>
        <taxon>Dothideomycetes</taxon>
        <taxon>Pleosporomycetidae</taxon>
        <taxon>Pleosporales</taxon>
        <taxon>Corynesporascaceae</taxon>
        <taxon>Corynespora</taxon>
    </lineage>
</organism>
<dbReference type="PANTHER" id="PTHR42812">
    <property type="entry name" value="BETA-XYLOSIDASE"/>
    <property type="match status" value="1"/>
</dbReference>
<protein>
    <recommendedName>
        <fullName evidence="7">Beta-xylosidase C-terminal Concanavalin A-like domain-containing protein</fullName>
    </recommendedName>
</protein>
<evidence type="ECO:0000259" key="7">
    <source>
        <dbReference type="Pfam" id="PF17851"/>
    </source>
</evidence>
<gene>
    <name evidence="8" type="ORF">BS50DRAFT_605443</name>
</gene>
<reference evidence="8 9" key="1">
    <citation type="journal article" date="2018" name="Front. Microbiol.">
        <title>Genome-Wide Analysis of Corynespora cassiicola Leaf Fall Disease Putative Effectors.</title>
        <authorList>
            <person name="Lopez D."/>
            <person name="Ribeiro S."/>
            <person name="Label P."/>
            <person name="Fumanal B."/>
            <person name="Venisse J.S."/>
            <person name="Kohler A."/>
            <person name="de Oliveira R.R."/>
            <person name="Labutti K."/>
            <person name="Lipzen A."/>
            <person name="Lail K."/>
            <person name="Bauer D."/>
            <person name="Ohm R.A."/>
            <person name="Barry K.W."/>
            <person name="Spatafora J."/>
            <person name="Grigoriev I.V."/>
            <person name="Martin F.M."/>
            <person name="Pujade-Renaud V."/>
        </authorList>
    </citation>
    <scope>NUCLEOTIDE SEQUENCE [LARGE SCALE GENOMIC DNA]</scope>
    <source>
        <strain evidence="8 9">Philippines</strain>
    </source>
</reference>
<evidence type="ECO:0000256" key="5">
    <source>
        <dbReference type="RuleBase" id="RU361187"/>
    </source>
</evidence>
<evidence type="ECO:0000256" key="6">
    <source>
        <dbReference type="SAM" id="SignalP"/>
    </source>
</evidence>
<dbReference type="InterPro" id="IPR051795">
    <property type="entry name" value="Glycosyl_Hydrlase_43"/>
</dbReference>
<dbReference type="EMBL" id="KZ678175">
    <property type="protein sequence ID" value="PSN58962.1"/>
    <property type="molecule type" value="Genomic_DNA"/>
</dbReference>
<keyword evidence="2 5" id="KW-0378">Hydrolase</keyword>
<keyword evidence="3 5" id="KW-0326">Glycosidase</keyword>
<evidence type="ECO:0000256" key="4">
    <source>
        <dbReference type="PIRSR" id="PIRSR606710-2"/>
    </source>
</evidence>
<evidence type="ECO:0000313" key="8">
    <source>
        <dbReference type="EMBL" id="PSN58962.1"/>
    </source>
</evidence>
<keyword evidence="6" id="KW-0732">Signal</keyword>
<dbReference type="OrthoDB" id="408373at2759"/>
<dbReference type="Pfam" id="PF04616">
    <property type="entry name" value="Glyco_hydro_43"/>
    <property type="match status" value="1"/>
</dbReference>
<evidence type="ECO:0000313" key="9">
    <source>
        <dbReference type="Proteomes" id="UP000240883"/>
    </source>
</evidence>
<dbReference type="GO" id="GO:0004553">
    <property type="term" value="F:hydrolase activity, hydrolyzing O-glycosyl compounds"/>
    <property type="evidence" value="ECO:0007669"/>
    <property type="project" value="InterPro"/>
</dbReference>
<dbReference type="PANTHER" id="PTHR42812:SF17">
    <property type="entry name" value="BETA-XYLOSIDASE C-TERMINAL CONCANAVALIN A-LIKE DOMAIN-CONTAINING PROTEIN-RELATED"/>
    <property type="match status" value="1"/>
</dbReference>
<dbReference type="Proteomes" id="UP000240883">
    <property type="component" value="Unassembled WGS sequence"/>
</dbReference>
<dbReference type="STRING" id="1448308.A0A2T2N0L7"/>
<dbReference type="SUPFAM" id="SSF49899">
    <property type="entry name" value="Concanavalin A-like lectins/glucanases"/>
    <property type="match status" value="1"/>
</dbReference>
<dbReference type="AlphaFoldDB" id="A0A2T2N0L7"/>
<feature type="signal peptide" evidence="6">
    <location>
        <begin position="1"/>
        <end position="22"/>
    </location>
</feature>
<dbReference type="SUPFAM" id="SSF75005">
    <property type="entry name" value="Arabinanase/levansucrase/invertase"/>
    <property type="match status" value="1"/>
</dbReference>
<dbReference type="Gene3D" id="2.115.10.20">
    <property type="entry name" value="Glycosyl hydrolase domain, family 43"/>
    <property type="match status" value="1"/>
</dbReference>
<dbReference type="InterPro" id="IPR041542">
    <property type="entry name" value="GH43_C2"/>
</dbReference>
<feature type="domain" description="Beta-xylosidase C-terminal Concanavalin A-like" evidence="7">
    <location>
        <begin position="278"/>
        <end position="484"/>
    </location>
</feature>
<comment type="similarity">
    <text evidence="1 5">Belongs to the glycosyl hydrolase 43 family.</text>
</comment>
<accession>A0A2T2N0L7</accession>
<dbReference type="InterPro" id="IPR023296">
    <property type="entry name" value="Glyco_hydro_beta-prop_sf"/>
</dbReference>
<feature type="chain" id="PRO_5015715903" description="Beta-xylosidase C-terminal Concanavalin A-like domain-containing protein" evidence="6">
    <location>
        <begin position="23"/>
        <end position="510"/>
    </location>
</feature>
<evidence type="ECO:0000256" key="3">
    <source>
        <dbReference type="ARBA" id="ARBA00023295"/>
    </source>
</evidence>
<sequence length="510" mass="55989">MLITLKSVLAALTVASPAISSAASNHTRYNPAIPGWYSDPSCVLVAERDNTTFCTSSTFLLTPGLPVHASKDLSSWKLASHAISLKSQYPQYDQSLAHIDGIWAATIRYHQGTFYIITIYRKASVDSRLNQGLIFKTTDPYNDQAWSDPIQYDAKSIDPDLFWDDDGTTYVATAGTYLQIVDLETGTFSEPRQISNGTNARGQWWATALSWRSGPEAKNYPTGREMVITPATWGNGSWPVISPIRGVESGWYLPPSRDLPGDGPFVDEGDVVEFEPNSAIPRHFGFWRWPDTAAYAVSPPGHPNTLRLTPSAMSITAGYENYTAGYDIGNFILVMRLQTDTMFQYSVDMSYIPQVADEEAGVTVFLNQGPLNITNSPLVPHFRFLVSGLGSHLEDIPAPSTMPIPKFWLQDPIRLIIRSTNEMHYVLSAASSLYPSEEYVIGTAPATVVSGGDGPFTGSLVGTYATNNGGNGTTPAYVSRWRYQGLAQSIDNGEMVPSRFIYQNLALSDQ</sequence>
<evidence type="ECO:0000256" key="2">
    <source>
        <dbReference type="ARBA" id="ARBA00022801"/>
    </source>
</evidence>
<dbReference type="Pfam" id="PF17851">
    <property type="entry name" value="GH43_C2"/>
    <property type="match status" value="1"/>
</dbReference>
<name>A0A2T2N0L7_CORCC</name>